<dbReference type="AlphaFoldDB" id="A0A5J4WAM7"/>
<dbReference type="EMBL" id="SNRW01002702">
    <property type="protein sequence ID" value="KAA6391967.1"/>
    <property type="molecule type" value="Genomic_DNA"/>
</dbReference>
<reference evidence="1 2" key="1">
    <citation type="submission" date="2019-03" db="EMBL/GenBank/DDBJ databases">
        <title>Single cell metagenomics reveals metabolic interactions within the superorganism composed of flagellate Streblomastix strix and complex community of Bacteroidetes bacteria on its surface.</title>
        <authorList>
            <person name="Treitli S.C."/>
            <person name="Kolisko M."/>
            <person name="Husnik F."/>
            <person name="Keeling P."/>
            <person name="Hampl V."/>
        </authorList>
    </citation>
    <scope>NUCLEOTIDE SEQUENCE [LARGE SCALE GENOMIC DNA]</scope>
    <source>
        <strain evidence="1">ST1C</strain>
    </source>
</reference>
<accession>A0A5J4WAM7</accession>
<gene>
    <name evidence="1" type="ORF">EZS28_012502</name>
</gene>
<protein>
    <submittedName>
        <fullName evidence="1">Uncharacterized protein</fullName>
    </submittedName>
</protein>
<sequence length="94" mass="10603">MGGAEIRHETFHRRRRCIKSLRIETGGGIDSESALSSDTVSDYVTVYVNDLTIVLVDIDLTESSDDDEVVLCLSFLFYSIADYNMGYVSDYTFE</sequence>
<comment type="caution">
    <text evidence="1">The sequence shown here is derived from an EMBL/GenBank/DDBJ whole genome shotgun (WGS) entry which is preliminary data.</text>
</comment>
<organism evidence="1 2">
    <name type="scientific">Streblomastix strix</name>
    <dbReference type="NCBI Taxonomy" id="222440"/>
    <lineage>
        <taxon>Eukaryota</taxon>
        <taxon>Metamonada</taxon>
        <taxon>Preaxostyla</taxon>
        <taxon>Oxymonadida</taxon>
        <taxon>Streblomastigidae</taxon>
        <taxon>Streblomastix</taxon>
    </lineage>
</organism>
<name>A0A5J4WAM7_9EUKA</name>
<proteinExistence type="predicted"/>
<dbReference type="Proteomes" id="UP000324800">
    <property type="component" value="Unassembled WGS sequence"/>
</dbReference>
<evidence type="ECO:0000313" key="1">
    <source>
        <dbReference type="EMBL" id="KAA6391967.1"/>
    </source>
</evidence>
<evidence type="ECO:0000313" key="2">
    <source>
        <dbReference type="Proteomes" id="UP000324800"/>
    </source>
</evidence>